<organism evidence="1 2">
    <name type="scientific">Nelumbo nucifera</name>
    <name type="common">Sacred lotus</name>
    <dbReference type="NCBI Taxonomy" id="4432"/>
    <lineage>
        <taxon>Eukaryota</taxon>
        <taxon>Viridiplantae</taxon>
        <taxon>Streptophyta</taxon>
        <taxon>Embryophyta</taxon>
        <taxon>Tracheophyta</taxon>
        <taxon>Spermatophyta</taxon>
        <taxon>Magnoliopsida</taxon>
        <taxon>Proteales</taxon>
        <taxon>Nelumbonaceae</taxon>
        <taxon>Nelumbo</taxon>
    </lineage>
</organism>
<dbReference type="Proteomes" id="UP000607653">
    <property type="component" value="Unassembled WGS sequence"/>
</dbReference>
<proteinExistence type="predicted"/>
<accession>A0A822ZHT9</accession>
<keyword evidence="2" id="KW-1185">Reference proteome</keyword>
<evidence type="ECO:0000313" key="1">
    <source>
        <dbReference type="EMBL" id="DAD43015.1"/>
    </source>
</evidence>
<dbReference type="EMBL" id="DUZY01000006">
    <property type="protein sequence ID" value="DAD43015.1"/>
    <property type="molecule type" value="Genomic_DNA"/>
</dbReference>
<sequence>MTKTVLHPVHSATIASVICRCRLSTYIISSSPLSLAFLSLSTEKPIYTWIPVLPRQLNCRAASKTTIEFEMLPTSILEFSTEFRSNLGFQVPTVAAAAAVHLYIRLSSYFVCLRESEREWVVGTEAFVPQFTLVQTAEGFHALL</sequence>
<dbReference type="AlphaFoldDB" id="A0A822ZHT9"/>
<reference evidence="1 2" key="1">
    <citation type="journal article" date="2020" name="Mol. Biol. Evol.">
        <title>Distinct Expression and Methylation Patterns for Genes with Different Fates following a Single Whole-Genome Duplication in Flowering Plants.</title>
        <authorList>
            <person name="Shi T."/>
            <person name="Rahmani R.S."/>
            <person name="Gugger P.F."/>
            <person name="Wang M."/>
            <person name="Li H."/>
            <person name="Zhang Y."/>
            <person name="Li Z."/>
            <person name="Wang Q."/>
            <person name="Van de Peer Y."/>
            <person name="Marchal K."/>
            <person name="Chen J."/>
        </authorList>
    </citation>
    <scope>NUCLEOTIDE SEQUENCE [LARGE SCALE GENOMIC DNA]</scope>
    <source>
        <tissue evidence="1">Leaf</tissue>
    </source>
</reference>
<evidence type="ECO:0000313" key="2">
    <source>
        <dbReference type="Proteomes" id="UP000607653"/>
    </source>
</evidence>
<name>A0A822ZHT9_NELNU</name>
<comment type="caution">
    <text evidence="1">The sequence shown here is derived from an EMBL/GenBank/DDBJ whole genome shotgun (WGS) entry which is preliminary data.</text>
</comment>
<gene>
    <name evidence="1" type="ORF">HUJ06_001245</name>
</gene>
<protein>
    <submittedName>
        <fullName evidence="1">Uncharacterized protein</fullName>
    </submittedName>
</protein>